<dbReference type="PANTHER" id="PTHR13179">
    <property type="entry name" value="DEP DOMAIN CONTAINING PROTEIN 5"/>
    <property type="match status" value="1"/>
</dbReference>
<dbReference type="EMBL" id="CAXAMN010023585">
    <property type="protein sequence ID" value="CAK9078861.1"/>
    <property type="molecule type" value="Genomic_DNA"/>
</dbReference>
<evidence type="ECO:0000259" key="1">
    <source>
        <dbReference type="Pfam" id="PF12257"/>
    </source>
</evidence>
<dbReference type="Proteomes" id="UP001642484">
    <property type="component" value="Unassembled WGS sequence"/>
</dbReference>
<dbReference type="InterPro" id="IPR032534">
    <property type="entry name" value="EcxA_zinc-bd"/>
</dbReference>
<reference evidence="3 4" key="1">
    <citation type="submission" date="2024-02" db="EMBL/GenBank/DDBJ databases">
        <authorList>
            <person name="Chen Y."/>
            <person name="Shah S."/>
            <person name="Dougan E. K."/>
            <person name="Thang M."/>
            <person name="Chan C."/>
        </authorList>
    </citation>
    <scope>NUCLEOTIDE SEQUENCE [LARGE SCALE GENOMIC DNA]</scope>
</reference>
<keyword evidence="4" id="KW-1185">Reference proteome</keyword>
<gene>
    <name evidence="3" type="ORF">CCMP2556_LOCUS38880</name>
</gene>
<sequence>MYLPQVMDYPDDLDTTNPEQPVFGGHFLGSPGRYDHYAIRYGYISLEGETRGVRHPKLELLANGQQLDEELSSEARNPLFASDDDLGGFDPRVQQRAADIQRMGVDKILWGRTRRATLLEHVQAGSIDCSLYSQRVLATLEITSRSVLNSVGLLGGRQVDAARRKAPAIRFEQALEYVAVVLHLLVGPVFRLSSTEREHLLSRREGEYGLSAPSSVSLHGAACDQILSRLLDPTTLEELEPEERSEPPSFELLRALAFGSPSTGPARELEEAELMKGLFHPLQPGARVAEMKAEELNALQSATEDALACQARLVFCKLVNHLLRDDGVHALVRSHAMALVQMVEEVLAGLKETSVTQLAQAHWTLALEALKAKRRAAAPGPSGGITLSLGKRDRGGGFSGGERVWTPAFYFVSVMWQLLRSVGLVAILVEVAALAPLRPDLKRRLGRIRAKKEPEDKRLGSKERVVEFHGHPFYLLVALRIDSPCTLYAHPIGLLNTERRRPTWRSDRGAFGPVMNGKALIRVKFAEKPELPFFIRANAEYYSDRLKTGNISITKSILNAATRRVGRGTDRLEGGHRLEPAGVPGNEKRAKLEVVEEGAAALKRMVMVIGDIFLSKRWGLDANVERVARSTQRGDLWHMQLAMMQRRGRIIYCGYSQNFCEHVPRSHIEQLLGADGKPVFCGSVSMRTEVIFRSSSAHMFLLIEVSAELFQYGLMGLPYWQILLDCLGQCMERVCNASSKKMSHYIRLLLFARRKPTVGTTPGDGTCRAPTATRKEFTAYGPPEDHQDFYDVIFEGYASAMPSPQELRSRVSRIFLTLLEEEEMLGAGFTLRPAACGSLRAGRRSIPSGCWKYKKDPTAWVEQQKGAKPSEMGPWQRMRAGELVESEEGNLLECLNLALNHFDQHHLDRDLKVSGQVVVIMTAGCGLIRTRTKELYLLTNRRCLAAGHASFQLVGVKDPPWHRVPWVQWPGGPTLHDLVLPSQPIEWEGDKRLSPFPAWLSYIPYQEAVFCPCLDNKDWVKAGFLPLLDSAPAVASTPIPRWTNSICSLEEQPKRARQEMPELSPKSMPSFPDTGPALRSFRISSNQKTWDEIRLPRLRAHLSKSKKSYHCYAPVAYSVNPQRFGNTEGAKLELMYDLVGLRLAALGGTQIAWHDGVAGDQEAGKPEQMQPWQVYANLLPTSLHDLTVLAACGSEWRFKPQATDLTVSRTERFKYDRDKATSFLYEQFFVHLTSTWKRSQWIESRCVFHLQERLDWNFLDHVLAGVYQIPPALPYPVDRSQLHDDLMVPRRDSSTTSFAGDTRDGWQLRGALKQHMLILMPKSSLASSHWEMMRCVLARLGGQITIGKDPFDAFSEIGAFEKNQEMLLEALLERQARVIETASDCTSLPSRGTSRNDFPDKRPQALSEDTVVLNFEVKDKSREEVDLGVTRAVSGPNEEVSSEIQDEVSPSADAQQLLEDFANVRKCTVQQFESFQTGLKKLCFGRLPLQQFEKESMGIDTSMKHFTVGRAEKTVSVRGAELETSFLQSRDWFGAFYDDVYSPPKFFHIVLEWIACSACHMTSFLTNLDKLAARHGFRLLRLPIGILFPQPAPAWVWSSDQETNFDRLPFYPRKRMSLPTLALPREQVYARLLQAWVKPPLKFHFIFASPIQDFKAYPIVAEEDAKEKTSAKKEVYQRLKGWVLCDPDGFCLATLREECIYFFENPLHIFHSRTQERVKDNLRKAERVHQLFFHITTDLLESMSQEKPA</sequence>
<name>A0ABP0PTI5_9DINO</name>
<dbReference type="PANTHER" id="PTHR13179:SF8">
    <property type="entry name" value="GATOR COMPLEX PROTEIN DEPDC5"/>
    <property type="match status" value="1"/>
</dbReference>
<dbReference type="InterPro" id="IPR027244">
    <property type="entry name" value="IML1"/>
</dbReference>
<evidence type="ECO:0000313" key="4">
    <source>
        <dbReference type="Proteomes" id="UP001642484"/>
    </source>
</evidence>
<evidence type="ECO:0000259" key="2">
    <source>
        <dbReference type="Pfam" id="PF16313"/>
    </source>
</evidence>
<comment type="caution">
    <text evidence="3">The sequence shown here is derived from an EMBL/GenBank/DDBJ whole genome shotgun (WGS) entry which is preliminary data.</text>
</comment>
<evidence type="ECO:0000313" key="3">
    <source>
        <dbReference type="EMBL" id="CAK9078861.1"/>
    </source>
</evidence>
<feature type="domain" description="EcxA zinc-binding" evidence="2">
    <location>
        <begin position="6"/>
        <end position="245"/>
    </location>
</feature>
<dbReference type="InterPro" id="IPR048255">
    <property type="entry name" value="IML1_N"/>
</dbReference>
<proteinExistence type="predicted"/>
<protein>
    <submittedName>
        <fullName evidence="3">Uncharacterized protein</fullName>
    </submittedName>
</protein>
<organism evidence="3 4">
    <name type="scientific">Durusdinium trenchii</name>
    <dbReference type="NCBI Taxonomy" id="1381693"/>
    <lineage>
        <taxon>Eukaryota</taxon>
        <taxon>Sar</taxon>
        <taxon>Alveolata</taxon>
        <taxon>Dinophyceae</taxon>
        <taxon>Suessiales</taxon>
        <taxon>Symbiodiniaceae</taxon>
        <taxon>Durusdinium</taxon>
    </lineage>
</organism>
<dbReference type="Pfam" id="PF12257">
    <property type="entry name" value="IML1"/>
    <property type="match status" value="1"/>
</dbReference>
<accession>A0ABP0PTI5</accession>
<dbReference type="Pfam" id="PF16313">
    <property type="entry name" value="DUF4953"/>
    <property type="match status" value="1"/>
</dbReference>
<feature type="domain" description="Vacuolar membrane-associated protein Iml1 N-terminal" evidence="1">
    <location>
        <begin position="632"/>
        <end position="967"/>
    </location>
</feature>